<dbReference type="AlphaFoldDB" id="A0A8J7KBB6"/>
<comment type="caution">
    <text evidence="2">The sequence shown here is derived from an EMBL/GenBank/DDBJ whole genome shotgun (WGS) entry which is preliminary data.</text>
</comment>
<sequence>MNEQVIQKLAIKIAQLEVDNTLLTVQLEQTQKENNELKEIIDNSNAE</sequence>
<gene>
    <name evidence="2" type="ORF">IRY55_02605</name>
</gene>
<keyword evidence="1" id="KW-0175">Coiled coil</keyword>
<dbReference type="Proteomes" id="UP000622653">
    <property type="component" value="Unassembled WGS sequence"/>
</dbReference>
<keyword evidence="3" id="KW-1185">Reference proteome</keyword>
<accession>A0A8J7KBB6</accession>
<dbReference type="EMBL" id="JADKPV010000001">
    <property type="protein sequence ID" value="MBF4500242.1"/>
    <property type="molecule type" value="Genomic_DNA"/>
</dbReference>
<protein>
    <submittedName>
        <fullName evidence="2">Uncharacterized protein</fullName>
    </submittedName>
</protein>
<evidence type="ECO:0000313" key="3">
    <source>
        <dbReference type="Proteomes" id="UP000622653"/>
    </source>
</evidence>
<evidence type="ECO:0000313" key="2">
    <source>
        <dbReference type="EMBL" id="MBF4500242.1"/>
    </source>
</evidence>
<dbReference type="RefSeq" id="WP_194561690.1">
    <property type="nucleotide sequence ID" value="NZ_JADKPV010000001.1"/>
</dbReference>
<reference evidence="2" key="1">
    <citation type="submission" date="2020-11" db="EMBL/GenBank/DDBJ databases">
        <title>Multidrug resistant novel bacterium Savagea serpentis sp. nov., isolated from the scats of a vine snake (Ahaetulla nasuta).</title>
        <authorList>
            <person name="Venkata Ramana V."/>
            <person name="Vikas Patil S."/>
            <person name="Yogita Lugani V."/>
        </authorList>
    </citation>
    <scope>NUCLEOTIDE SEQUENCE</scope>
    <source>
        <strain evidence="2">SN6</strain>
    </source>
</reference>
<organism evidence="2 3">
    <name type="scientific">Savagea serpentis</name>
    <dbReference type="NCBI Taxonomy" id="2785297"/>
    <lineage>
        <taxon>Bacteria</taxon>
        <taxon>Bacillati</taxon>
        <taxon>Bacillota</taxon>
        <taxon>Bacilli</taxon>
        <taxon>Bacillales</taxon>
        <taxon>Caryophanaceae</taxon>
        <taxon>Savagea</taxon>
    </lineage>
</organism>
<name>A0A8J7KBB6_9BACL</name>
<evidence type="ECO:0000256" key="1">
    <source>
        <dbReference type="SAM" id="Coils"/>
    </source>
</evidence>
<proteinExistence type="predicted"/>
<feature type="coiled-coil region" evidence="1">
    <location>
        <begin position="13"/>
        <end position="47"/>
    </location>
</feature>